<gene>
    <name evidence="2" type="ORF">TDUB1175_LOCUS10162</name>
</gene>
<feature type="compositionally biased region" description="Polar residues" evidence="1">
    <location>
        <begin position="65"/>
        <end position="80"/>
    </location>
</feature>
<accession>A0A7R9Z8I7</accession>
<proteinExistence type="predicted"/>
<feature type="compositionally biased region" description="Basic residues" evidence="1">
    <location>
        <begin position="34"/>
        <end position="47"/>
    </location>
</feature>
<feature type="compositionally biased region" description="Polar residues" evidence="1">
    <location>
        <begin position="12"/>
        <end position="24"/>
    </location>
</feature>
<feature type="compositionally biased region" description="Basic and acidic residues" evidence="1">
    <location>
        <begin position="106"/>
        <end position="121"/>
    </location>
</feature>
<organism evidence="2">
    <name type="scientific">Pseudictyota dubia</name>
    <dbReference type="NCBI Taxonomy" id="2749911"/>
    <lineage>
        <taxon>Eukaryota</taxon>
        <taxon>Sar</taxon>
        <taxon>Stramenopiles</taxon>
        <taxon>Ochrophyta</taxon>
        <taxon>Bacillariophyta</taxon>
        <taxon>Mediophyceae</taxon>
        <taxon>Biddulphiophycidae</taxon>
        <taxon>Eupodiscales</taxon>
        <taxon>Odontellaceae</taxon>
        <taxon>Pseudictyota</taxon>
    </lineage>
</organism>
<protein>
    <submittedName>
        <fullName evidence="2">Uncharacterized protein</fullName>
    </submittedName>
</protein>
<evidence type="ECO:0000313" key="2">
    <source>
        <dbReference type="EMBL" id="CAD8311162.1"/>
    </source>
</evidence>
<evidence type="ECO:0000256" key="1">
    <source>
        <dbReference type="SAM" id="MobiDB-lite"/>
    </source>
</evidence>
<feature type="compositionally biased region" description="Polar residues" evidence="1">
    <location>
        <begin position="157"/>
        <end position="167"/>
    </location>
</feature>
<sequence>MPKGSIAPDVTSGENTIPTSNKGVSHTKLSERMRRVRAVKSRAKSSSRSKSANPRFRFAKWQSAGLANSSTETGCNNEGTHNPLLLPRLRPQCQEPDDSSAKPSSSHKEVMPGMFRTEKDYKHAKREVQSVQRSLRRAKRRLFLELVAENPGLPAKEQQNSIPNNVPNEDKSSPIALQRGD</sequence>
<name>A0A7R9Z8I7_9STRA</name>
<feature type="region of interest" description="Disordered" evidence="1">
    <location>
        <begin position="1"/>
        <end position="133"/>
    </location>
</feature>
<dbReference type="EMBL" id="HBED01020276">
    <property type="protein sequence ID" value="CAD8311162.1"/>
    <property type="molecule type" value="Transcribed_RNA"/>
</dbReference>
<reference evidence="2" key="1">
    <citation type="submission" date="2021-01" db="EMBL/GenBank/DDBJ databases">
        <authorList>
            <person name="Corre E."/>
            <person name="Pelletier E."/>
            <person name="Niang G."/>
            <person name="Scheremetjew M."/>
            <person name="Finn R."/>
            <person name="Kale V."/>
            <person name="Holt S."/>
            <person name="Cochrane G."/>
            <person name="Meng A."/>
            <person name="Brown T."/>
            <person name="Cohen L."/>
        </authorList>
    </citation>
    <scope>NUCLEOTIDE SEQUENCE</scope>
    <source>
        <strain evidence="2">CCMP147</strain>
    </source>
</reference>
<dbReference type="AlphaFoldDB" id="A0A7R9Z8I7"/>
<feature type="region of interest" description="Disordered" evidence="1">
    <location>
        <begin position="148"/>
        <end position="181"/>
    </location>
</feature>